<dbReference type="Pfam" id="PF00528">
    <property type="entry name" value="BPD_transp_1"/>
    <property type="match status" value="1"/>
</dbReference>
<reference evidence="11 12" key="1">
    <citation type="submission" date="2024-02" db="EMBL/GenBank/DDBJ databases">
        <title>Marinospirillum sp. MEB 164 isolated from Lonar lake sediment.</title>
        <authorList>
            <person name="Joshi A."/>
            <person name="Thite S."/>
        </authorList>
    </citation>
    <scope>NUCLEOTIDE SEQUENCE [LARGE SCALE GENOMIC DNA]</scope>
    <source>
        <strain evidence="11 12">MEB164</strain>
    </source>
</reference>
<evidence type="ECO:0000313" key="12">
    <source>
        <dbReference type="Proteomes" id="UP001621714"/>
    </source>
</evidence>
<dbReference type="NCBIfam" id="TIGR00974">
    <property type="entry name" value="3a0107s02c"/>
    <property type="match status" value="1"/>
</dbReference>
<proteinExistence type="inferred from homology"/>
<evidence type="ECO:0000256" key="7">
    <source>
        <dbReference type="ARBA" id="ARBA00022989"/>
    </source>
</evidence>
<dbReference type="RefSeq" id="WP_405337315.1">
    <property type="nucleotide sequence ID" value="NZ_JBANFI010000002.1"/>
</dbReference>
<feature type="transmembrane region" description="Helical" evidence="9">
    <location>
        <begin position="169"/>
        <end position="193"/>
    </location>
</feature>
<dbReference type="Gene3D" id="1.10.3720.10">
    <property type="entry name" value="MetI-like"/>
    <property type="match status" value="1"/>
</dbReference>
<feature type="transmembrane region" description="Helical" evidence="9">
    <location>
        <begin position="80"/>
        <end position="106"/>
    </location>
</feature>
<dbReference type="SUPFAM" id="SSF161098">
    <property type="entry name" value="MetI-like"/>
    <property type="match status" value="1"/>
</dbReference>
<keyword evidence="4" id="KW-0813">Transport</keyword>
<sequence length="327" mass="35909">MLPLRLPSWTHGQLWILLNAAAVVSCLLLFAALLLLLSRLGLAHFWPQDSASWIEALRLFIEQVWLFISSPMDQGGVFPALFGTVVLVLMMALLVAPMGILAAVYLHEYAPNNALTQLIRIAVRNLAGVPSIVYGVFGLGFFIYGMGGQLDRWFFADQLPTPTLGSPNLLWAALTLALLTLPVVIVATEEGLARIPRQVRESALALGSNQMETLWHLVLPMASPAMMTGLILAMARAAGEVAPLMLLGVVKLAPDLPIDGEAPYIHFDRQFMHLGYHVFDLYSEAPADQINLVYATALLLVGVILLLNLLALGLRRRLREKYRLLDS</sequence>
<dbReference type="InterPro" id="IPR000515">
    <property type="entry name" value="MetI-like"/>
</dbReference>
<dbReference type="PROSITE" id="PS51257">
    <property type="entry name" value="PROKAR_LIPOPROTEIN"/>
    <property type="match status" value="1"/>
</dbReference>
<feature type="transmembrane region" description="Helical" evidence="9">
    <location>
        <begin position="12"/>
        <end position="38"/>
    </location>
</feature>
<feature type="transmembrane region" description="Helical" evidence="9">
    <location>
        <begin position="292"/>
        <end position="314"/>
    </location>
</feature>
<comment type="caution">
    <text evidence="11">The sequence shown here is derived from an EMBL/GenBank/DDBJ whole genome shotgun (WGS) entry which is preliminary data.</text>
</comment>
<dbReference type="PROSITE" id="PS50928">
    <property type="entry name" value="ABC_TM1"/>
    <property type="match status" value="1"/>
</dbReference>
<name>A0ABW8PV17_9GAMM</name>
<comment type="similarity">
    <text evidence="2 9">Belongs to the binding-protein-dependent transport system permease family. CysTW subfamily.</text>
</comment>
<dbReference type="PANTHER" id="PTHR43470:SF6">
    <property type="entry name" value="PHOSPHATE TRANSPORT SYSTEM PERMEASE PROTEIN PSTA"/>
    <property type="match status" value="1"/>
</dbReference>
<evidence type="ECO:0000256" key="3">
    <source>
        <dbReference type="ARBA" id="ARBA00016864"/>
    </source>
</evidence>
<comment type="subcellular location">
    <subcellularLocation>
        <location evidence="9">Cell inner membrane</location>
        <topology evidence="9">Multi-pass membrane protein</topology>
    </subcellularLocation>
    <subcellularLocation>
        <location evidence="1">Cell membrane</location>
        <topology evidence="1">Multi-pass membrane protein</topology>
    </subcellularLocation>
</comment>
<dbReference type="InterPro" id="IPR035906">
    <property type="entry name" value="MetI-like_sf"/>
</dbReference>
<protein>
    <recommendedName>
        <fullName evidence="3 9">Phosphate transport system permease protein PstA</fullName>
    </recommendedName>
</protein>
<keyword evidence="7 9" id="KW-1133">Transmembrane helix</keyword>
<keyword evidence="8 9" id="KW-0472">Membrane</keyword>
<feature type="domain" description="ABC transmembrane type-1" evidence="10">
    <location>
        <begin position="81"/>
        <end position="311"/>
    </location>
</feature>
<evidence type="ECO:0000256" key="9">
    <source>
        <dbReference type="RuleBase" id="RU363043"/>
    </source>
</evidence>
<feature type="transmembrane region" description="Helical" evidence="9">
    <location>
        <begin position="126"/>
        <end position="146"/>
    </location>
</feature>
<evidence type="ECO:0000256" key="5">
    <source>
        <dbReference type="ARBA" id="ARBA00022475"/>
    </source>
</evidence>
<feature type="transmembrane region" description="Helical" evidence="9">
    <location>
        <begin position="50"/>
        <end position="68"/>
    </location>
</feature>
<organism evidence="11 12">
    <name type="scientific">Marinospirillum alkalitolerans</name>
    <dbReference type="NCBI Taxonomy" id="3123374"/>
    <lineage>
        <taxon>Bacteria</taxon>
        <taxon>Pseudomonadati</taxon>
        <taxon>Pseudomonadota</taxon>
        <taxon>Gammaproteobacteria</taxon>
        <taxon>Oceanospirillales</taxon>
        <taxon>Oceanospirillaceae</taxon>
        <taxon>Marinospirillum</taxon>
    </lineage>
</organism>
<evidence type="ECO:0000256" key="6">
    <source>
        <dbReference type="ARBA" id="ARBA00022692"/>
    </source>
</evidence>
<keyword evidence="6 9" id="KW-0812">Transmembrane</keyword>
<evidence type="ECO:0000259" key="10">
    <source>
        <dbReference type="PROSITE" id="PS50928"/>
    </source>
</evidence>
<evidence type="ECO:0000256" key="1">
    <source>
        <dbReference type="ARBA" id="ARBA00004651"/>
    </source>
</evidence>
<evidence type="ECO:0000256" key="4">
    <source>
        <dbReference type="ARBA" id="ARBA00022448"/>
    </source>
</evidence>
<evidence type="ECO:0000313" key="11">
    <source>
        <dbReference type="EMBL" id="MFK7160132.1"/>
    </source>
</evidence>
<dbReference type="EMBL" id="JBANFI010000002">
    <property type="protein sequence ID" value="MFK7160132.1"/>
    <property type="molecule type" value="Genomic_DNA"/>
</dbReference>
<accession>A0ABW8PV17</accession>
<keyword evidence="5 9" id="KW-1003">Cell membrane</keyword>
<dbReference type="InterPro" id="IPR005672">
    <property type="entry name" value="Phosphate_PstA"/>
</dbReference>
<evidence type="ECO:0000256" key="2">
    <source>
        <dbReference type="ARBA" id="ARBA00007069"/>
    </source>
</evidence>
<dbReference type="PANTHER" id="PTHR43470">
    <property type="entry name" value="PHOSPHATE TRANSPORT SYSTEM PERMEASE PROTEIN PSTA-RELATED"/>
    <property type="match status" value="1"/>
</dbReference>
<gene>
    <name evidence="11" type="primary">pstA</name>
    <name evidence="11" type="ORF">V6U78_03665</name>
</gene>
<dbReference type="Proteomes" id="UP001621714">
    <property type="component" value="Unassembled WGS sequence"/>
</dbReference>
<dbReference type="CDD" id="cd06261">
    <property type="entry name" value="TM_PBP2"/>
    <property type="match status" value="1"/>
</dbReference>
<feature type="transmembrane region" description="Helical" evidence="9">
    <location>
        <begin position="214"/>
        <end position="235"/>
    </location>
</feature>
<keyword evidence="12" id="KW-1185">Reference proteome</keyword>
<evidence type="ECO:0000256" key="8">
    <source>
        <dbReference type="ARBA" id="ARBA00023136"/>
    </source>
</evidence>